<reference evidence="2" key="1">
    <citation type="submission" date="2011-05" db="EMBL/GenBank/DDBJ databases">
        <authorList>
            <person name="Richards S.R."/>
            <person name="Qu J."/>
            <person name="Jiang H."/>
            <person name="Jhangiani S.N."/>
            <person name="Agravi P."/>
            <person name="Goodspeed R."/>
            <person name="Gross S."/>
            <person name="Mandapat C."/>
            <person name="Jackson L."/>
            <person name="Mathew T."/>
            <person name="Pu L."/>
            <person name="Thornton R."/>
            <person name="Saada N."/>
            <person name="Wilczek-Boney K.B."/>
            <person name="Lee S."/>
            <person name="Kovar C."/>
            <person name="Wu Y."/>
            <person name="Scherer S.E."/>
            <person name="Worley K.C."/>
            <person name="Muzny D.M."/>
            <person name="Gibbs R."/>
        </authorList>
    </citation>
    <scope>NUCLEOTIDE SEQUENCE</scope>
    <source>
        <strain evidence="2">Brora</strain>
    </source>
</reference>
<reference evidence="1" key="2">
    <citation type="submission" date="2015-02" db="UniProtKB">
        <authorList>
            <consortium name="EnsemblMetazoa"/>
        </authorList>
    </citation>
    <scope>IDENTIFICATION</scope>
</reference>
<name>T1IW59_STRMM</name>
<dbReference type="Proteomes" id="UP000014500">
    <property type="component" value="Unassembled WGS sequence"/>
</dbReference>
<proteinExistence type="predicted"/>
<dbReference type="EnsemblMetazoa" id="SMAR005419-RA">
    <property type="protein sequence ID" value="SMAR005419-PA"/>
    <property type="gene ID" value="SMAR005419"/>
</dbReference>
<evidence type="ECO:0000313" key="2">
    <source>
        <dbReference type="Proteomes" id="UP000014500"/>
    </source>
</evidence>
<dbReference type="AlphaFoldDB" id="T1IW59"/>
<accession>T1IW59</accession>
<keyword evidence="2" id="KW-1185">Reference proteome</keyword>
<dbReference type="EMBL" id="JH431607">
    <property type="status" value="NOT_ANNOTATED_CDS"/>
    <property type="molecule type" value="Genomic_DNA"/>
</dbReference>
<sequence length="152" mass="17172">MMSSFYDSQQRERALPSAMARGEQSQFGSSKIARGVLFNNFTFHGNRKQMRCCSVYKMASSLCADEIKQQLCICLFSFKNIFNGASKLCFIKLKLDLLGLMKRRGSRATHGLIFRNGLMEIHEERETMGKRGRKKGKGQLACGQTSLNCILV</sequence>
<organism evidence="1 2">
    <name type="scientific">Strigamia maritima</name>
    <name type="common">European centipede</name>
    <name type="synonym">Geophilus maritimus</name>
    <dbReference type="NCBI Taxonomy" id="126957"/>
    <lineage>
        <taxon>Eukaryota</taxon>
        <taxon>Metazoa</taxon>
        <taxon>Ecdysozoa</taxon>
        <taxon>Arthropoda</taxon>
        <taxon>Myriapoda</taxon>
        <taxon>Chilopoda</taxon>
        <taxon>Pleurostigmophora</taxon>
        <taxon>Geophilomorpha</taxon>
        <taxon>Linotaeniidae</taxon>
        <taxon>Strigamia</taxon>
    </lineage>
</organism>
<dbReference type="HOGENOM" id="CLU_1724606_0_0_1"/>
<protein>
    <submittedName>
        <fullName evidence="1">Uncharacterized protein</fullName>
    </submittedName>
</protein>
<evidence type="ECO:0000313" key="1">
    <source>
        <dbReference type="EnsemblMetazoa" id="SMAR005419-PA"/>
    </source>
</evidence>